<name>A0A0B5J0H1_9VIRU</name>
<evidence type="ECO:0000313" key="1">
    <source>
        <dbReference type="EMBL" id="AJF96969.1"/>
    </source>
</evidence>
<accession>A0A0B5J0H1</accession>
<dbReference type="GeneID" id="23461886"/>
<dbReference type="Proteomes" id="UP000202511">
    <property type="component" value="Segment"/>
</dbReference>
<dbReference type="KEGG" id="vg:23461886"/>
<protein>
    <submittedName>
        <fullName evidence="1">Uncharacterized protein</fullName>
    </submittedName>
</protein>
<organism evidence="1 2">
    <name type="scientific">Pandoravirus inopinatum</name>
    <dbReference type="NCBI Taxonomy" id="1605721"/>
    <lineage>
        <taxon>Viruses</taxon>
        <taxon>Pandoravirus</taxon>
    </lineage>
</organism>
<dbReference type="RefSeq" id="YP_009119204.1">
    <property type="nucleotide sequence ID" value="NC_026440.1"/>
</dbReference>
<reference evidence="1 2" key="1">
    <citation type="journal article" date="2015" name="Parasitol. Res.">
        <title>Viruses in close associations with free-living amoebae.</title>
        <authorList>
            <person name="Scheid P."/>
        </authorList>
    </citation>
    <scope>NUCLEOTIDE SEQUENCE [LARGE SCALE GENOMIC DNA]</scope>
    <source>
        <strain evidence="1">KlaHel</strain>
    </source>
</reference>
<sequence length="274" mass="29405">MRGAVSKSQMASAAWRAEGAKVTSTAALVTGPTRDGHPVRLALAVVYAHRGRDARRIIIGEYARDFYPLLGVDAEATTSDPATADDHAEHTWWPGQVHLCATLSSVCREAGLHALGDFDANDLEKQDAAKNVADAVAGHVRAWIAEWGALSVVAMTRAWPVIGADGNAFAASLRWSALAPTMSSFADATMSVAGLPDAGDAQALRDFYDLTGFRDAALKKAVAAGTEPYSYDGVRDMARRLRVFEEYALCHERPTLVSGVRAMRRSLYASPCRL</sequence>
<dbReference type="EMBL" id="KP136319">
    <property type="protein sequence ID" value="AJF96969.1"/>
    <property type="molecule type" value="Genomic_DNA"/>
</dbReference>
<proteinExistence type="predicted"/>
<evidence type="ECO:0000313" key="2">
    <source>
        <dbReference type="Proteomes" id="UP000202511"/>
    </source>
</evidence>